<dbReference type="EMBL" id="JAUEPT010000030">
    <property type="protein sequence ID" value="KAK0441349.1"/>
    <property type="molecule type" value="Genomic_DNA"/>
</dbReference>
<protein>
    <submittedName>
        <fullName evidence="1">Uncharacterized protein</fullName>
    </submittedName>
</protein>
<gene>
    <name evidence="1" type="ORF">EV421DRAFT_728286</name>
</gene>
<keyword evidence="2" id="KW-1185">Reference proteome</keyword>
<proteinExistence type="predicted"/>
<evidence type="ECO:0000313" key="2">
    <source>
        <dbReference type="Proteomes" id="UP001175226"/>
    </source>
</evidence>
<evidence type="ECO:0000313" key="1">
    <source>
        <dbReference type="EMBL" id="KAK0441349.1"/>
    </source>
</evidence>
<reference evidence="1" key="1">
    <citation type="submission" date="2023-06" db="EMBL/GenBank/DDBJ databases">
        <authorList>
            <consortium name="Lawrence Berkeley National Laboratory"/>
            <person name="Ahrendt S."/>
            <person name="Sahu N."/>
            <person name="Indic B."/>
            <person name="Wong-Bajracharya J."/>
            <person name="Merenyi Z."/>
            <person name="Ke H.-M."/>
            <person name="Monk M."/>
            <person name="Kocsube S."/>
            <person name="Drula E."/>
            <person name="Lipzen A."/>
            <person name="Balint B."/>
            <person name="Henrissat B."/>
            <person name="Andreopoulos B."/>
            <person name="Martin F.M."/>
            <person name="Harder C.B."/>
            <person name="Rigling D."/>
            <person name="Ford K.L."/>
            <person name="Foster G.D."/>
            <person name="Pangilinan J."/>
            <person name="Papanicolaou A."/>
            <person name="Barry K."/>
            <person name="LaButti K."/>
            <person name="Viragh M."/>
            <person name="Koriabine M."/>
            <person name="Yan M."/>
            <person name="Riley R."/>
            <person name="Champramary S."/>
            <person name="Plett K.L."/>
            <person name="Tsai I.J."/>
            <person name="Slot J."/>
            <person name="Sipos G."/>
            <person name="Plett J."/>
            <person name="Nagy L.G."/>
            <person name="Grigoriev I.V."/>
        </authorList>
    </citation>
    <scope>NUCLEOTIDE SEQUENCE</scope>
    <source>
        <strain evidence="1">FPL87.14</strain>
    </source>
</reference>
<dbReference type="Proteomes" id="UP001175226">
    <property type="component" value="Unassembled WGS sequence"/>
</dbReference>
<organism evidence="1 2">
    <name type="scientific">Armillaria borealis</name>
    <dbReference type="NCBI Taxonomy" id="47425"/>
    <lineage>
        <taxon>Eukaryota</taxon>
        <taxon>Fungi</taxon>
        <taxon>Dikarya</taxon>
        <taxon>Basidiomycota</taxon>
        <taxon>Agaricomycotina</taxon>
        <taxon>Agaricomycetes</taxon>
        <taxon>Agaricomycetidae</taxon>
        <taxon>Agaricales</taxon>
        <taxon>Marasmiineae</taxon>
        <taxon>Physalacriaceae</taxon>
        <taxon>Armillaria</taxon>
    </lineage>
</organism>
<dbReference type="AlphaFoldDB" id="A0AA39MPK8"/>
<name>A0AA39MPK8_9AGAR</name>
<sequence length="265" mass="30241">MPDGPLHTRPIGEDDTGILARFYKHLRAIDAIHPSQRLPLSPGMFDVLSEMQNRVSSNPVDKVAGLAFPLLSTMIPAYHESESLEDAWTALVDVMSVGNRGELFFWYPEPGDACHKWRPSWDQVMNKALPANEISDMIVRRDDETDVDWYEGPCVGKGFVRGLTVRGGEMVDRCGELMVKDADGIEHTFNIIAHHGYPIPEDTYTLVGMEPLLRFPWVRTQYWVIGRRLSDEKFEKVSVFEMDDREEVLRLNALGITEKRRNILI</sequence>
<accession>A0AA39MPK8</accession>
<comment type="caution">
    <text evidence="1">The sequence shown here is derived from an EMBL/GenBank/DDBJ whole genome shotgun (WGS) entry which is preliminary data.</text>
</comment>